<keyword evidence="2" id="KW-1185">Reference proteome</keyword>
<accession>A0ACB9M4F1</accession>
<dbReference type="EMBL" id="CM042889">
    <property type="protein sequence ID" value="KAI4319154.1"/>
    <property type="molecule type" value="Genomic_DNA"/>
</dbReference>
<evidence type="ECO:0000313" key="1">
    <source>
        <dbReference type="EMBL" id="KAI4319154.1"/>
    </source>
</evidence>
<evidence type="ECO:0000313" key="2">
    <source>
        <dbReference type="Proteomes" id="UP001057402"/>
    </source>
</evidence>
<dbReference type="Proteomes" id="UP001057402">
    <property type="component" value="Chromosome 10"/>
</dbReference>
<reference evidence="2" key="1">
    <citation type="journal article" date="2023" name="Front. Plant Sci.">
        <title>Chromosomal-level genome assembly of Melastoma candidum provides insights into trichome evolution.</title>
        <authorList>
            <person name="Zhong Y."/>
            <person name="Wu W."/>
            <person name="Sun C."/>
            <person name="Zou P."/>
            <person name="Liu Y."/>
            <person name="Dai S."/>
            <person name="Zhou R."/>
        </authorList>
    </citation>
    <scope>NUCLEOTIDE SEQUENCE [LARGE SCALE GENOMIC DNA]</scope>
</reference>
<proteinExistence type="predicted"/>
<name>A0ACB9M4F1_9MYRT</name>
<sequence>MEMEKEKSFQQESLGVVPDWNHLMGLLQSGRAQPHPHMQFHFPHVPVTDQPIAIMHGEEANGVPAAPTVAFPSSKPRWGSCETLESVVRQATCRNVPRVRPEDSRAHIRDCTGHTKVAKSLAPRHPPQVASKRTRCESEPGVWRKKKTLRSSVSNARENNFNTIMATKLDKEESFSEDDSENKEEEGKAARGETRLGTSQTQCPRQDKATATHNLSEQRRRDRINEKMKALQKLVPNSNKTDKASMLDEVIAYTKQLQAQVEAMKLMRSSSTSNNNSRSNNHVNVPQMMNAMTMMMPPTALPHHQLLLQMSLLARMGAGLGLGMLDYASNATANIPFPPPQQPPLPPHFLMPQMIPTGTFTTGQLNPNIRGASSSMPMHDPYATFLAQMRMDDYYNKLASLHRQHIRHHARSDKTQRQ</sequence>
<organism evidence="1 2">
    <name type="scientific">Melastoma candidum</name>
    <dbReference type="NCBI Taxonomy" id="119954"/>
    <lineage>
        <taxon>Eukaryota</taxon>
        <taxon>Viridiplantae</taxon>
        <taxon>Streptophyta</taxon>
        <taxon>Embryophyta</taxon>
        <taxon>Tracheophyta</taxon>
        <taxon>Spermatophyta</taxon>
        <taxon>Magnoliopsida</taxon>
        <taxon>eudicotyledons</taxon>
        <taxon>Gunneridae</taxon>
        <taxon>Pentapetalae</taxon>
        <taxon>rosids</taxon>
        <taxon>malvids</taxon>
        <taxon>Myrtales</taxon>
        <taxon>Melastomataceae</taxon>
        <taxon>Melastomatoideae</taxon>
        <taxon>Melastomateae</taxon>
        <taxon>Melastoma</taxon>
    </lineage>
</organism>
<gene>
    <name evidence="1" type="ORF">MLD38_032788</name>
</gene>
<protein>
    <submittedName>
        <fullName evidence="1">Uncharacterized protein</fullName>
    </submittedName>
</protein>
<comment type="caution">
    <text evidence="1">The sequence shown here is derived from an EMBL/GenBank/DDBJ whole genome shotgun (WGS) entry which is preliminary data.</text>
</comment>